<gene>
    <name evidence="3" type="ORF">DZC73_23705</name>
</gene>
<comment type="caution">
    <text evidence="3">The sequence shown here is derived from an EMBL/GenBank/DDBJ whole genome shotgun (WGS) entry which is preliminary data.</text>
</comment>
<proteinExistence type="predicted"/>
<reference evidence="3 4" key="2">
    <citation type="submission" date="2018-12" db="EMBL/GenBank/DDBJ databases">
        <title>Rhizobacter gummiphilus sp. nov., a rubber-degrading bacterium isolated from the soil of a botanical garden in Japan.</title>
        <authorList>
            <person name="Shunsuke S.S."/>
        </authorList>
    </citation>
    <scope>NUCLEOTIDE SEQUENCE [LARGE SCALE GENOMIC DNA]</scope>
    <source>
        <strain evidence="3 4">S-16</strain>
    </source>
</reference>
<dbReference type="AlphaFoldDB" id="A0A3N7JSQ7"/>
<dbReference type="EMBL" id="QUSW01000008">
    <property type="protein sequence ID" value="RQP22025.1"/>
    <property type="molecule type" value="Genomic_DNA"/>
</dbReference>
<dbReference type="InterPro" id="IPR029058">
    <property type="entry name" value="AB_hydrolase_fold"/>
</dbReference>
<dbReference type="RefSeq" id="WP_124542867.1">
    <property type="nucleotide sequence ID" value="NZ_QUSW01000008.1"/>
</dbReference>
<dbReference type="Pfam" id="PF07819">
    <property type="entry name" value="PGAP1"/>
    <property type="match status" value="1"/>
</dbReference>
<dbReference type="Proteomes" id="UP000267464">
    <property type="component" value="Unassembled WGS sequence"/>
</dbReference>
<keyword evidence="3" id="KW-0378">Hydrolase</keyword>
<feature type="region of interest" description="Disordered" evidence="1">
    <location>
        <begin position="1"/>
        <end position="22"/>
    </location>
</feature>
<dbReference type="Gene3D" id="3.40.50.1820">
    <property type="entry name" value="alpha/beta hydrolase"/>
    <property type="match status" value="1"/>
</dbReference>
<dbReference type="InterPro" id="IPR012908">
    <property type="entry name" value="PGAP1-ab_dom-like"/>
</dbReference>
<keyword evidence="4" id="KW-1185">Reference proteome</keyword>
<name>A0A3N7JSQ7_9BURK</name>
<sequence>MPRRSKRHDANEPKDETAPAKPRAAVYAPGLKAGFRATAQRVQDMHHAIADKTFGVLQKVPVVSLPARVVQGAHDAITDGVYAAVRAGGHAALSVAGAAEAMSLDPARRVGPSEQAVRSALNGVFGDHLAEDGSPLAADLDFHLDGAPLELDGPVVEGLQPNVLIFIHGLACDERSWFRRSTSGSVSEGSYGERLAAERPVSALYVRYNTGMPVEHNARRLGERIEALLAAAPQVRDLAIVGHSMGGLVARSACDLAVQDGASWLRAVSVLMCLGTPHRGAPLERLGHLASMALNLSKVTRPLAQVANARSRGIKDLRHGLRGQGAALSVPVRLLAARLADDDASPASAMMSALLGDGLVMPSSAADGDLRGDVQREELRGIGHMGLLNDARVYEIVRRWWDETRPALVTGAAPRG</sequence>
<evidence type="ECO:0000313" key="3">
    <source>
        <dbReference type="EMBL" id="RQP22025.1"/>
    </source>
</evidence>
<dbReference type="SUPFAM" id="SSF53474">
    <property type="entry name" value="alpha/beta-Hydrolases"/>
    <property type="match status" value="1"/>
</dbReference>
<feature type="domain" description="GPI inositol-deacylase PGAP1-like alpha/beta" evidence="2">
    <location>
        <begin position="225"/>
        <end position="301"/>
    </location>
</feature>
<dbReference type="OrthoDB" id="556502at2"/>
<protein>
    <submittedName>
        <fullName evidence="3">Alpha/beta fold hydrolase</fullName>
    </submittedName>
</protein>
<reference evidence="3 4" key="1">
    <citation type="submission" date="2018-08" db="EMBL/GenBank/DDBJ databases">
        <authorList>
            <person name="Khan S.A."/>
            <person name="Jeon C.O."/>
            <person name="Chun B.H."/>
            <person name="Jeong S.E."/>
        </authorList>
    </citation>
    <scope>NUCLEOTIDE SEQUENCE [LARGE SCALE GENOMIC DNA]</scope>
    <source>
        <strain evidence="3 4">S-16</strain>
    </source>
</reference>
<feature type="compositionally biased region" description="Basic and acidic residues" evidence="1">
    <location>
        <begin position="8"/>
        <end position="18"/>
    </location>
</feature>
<accession>A0A3N7JSQ7</accession>
<evidence type="ECO:0000256" key="1">
    <source>
        <dbReference type="SAM" id="MobiDB-lite"/>
    </source>
</evidence>
<evidence type="ECO:0000313" key="4">
    <source>
        <dbReference type="Proteomes" id="UP000267464"/>
    </source>
</evidence>
<dbReference type="GO" id="GO:0016788">
    <property type="term" value="F:hydrolase activity, acting on ester bonds"/>
    <property type="evidence" value="ECO:0007669"/>
    <property type="project" value="InterPro"/>
</dbReference>
<evidence type="ECO:0000259" key="2">
    <source>
        <dbReference type="Pfam" id="PF07819"/>
    </source>
</evidence>
<organism evidence="3 4">
    <name type="scientific">Piscinibacter terrae</name>
    <dbReference type="NCBI Taxonomy" id="2496871"/>
    <lineage>
        <taxon>Bacteria</taxon>
        <taxon>Pseudomonadati</taxon>
        <taxon>Pseudomonadota</taxon>
        <taxon>Betaproteobacteria</taxon>
        <taxon>Burkholderiales</taxon>
        <taxon>Sphaerotilaceae</taxon>
        <taxon>Piscinibacter</taxon>
    </lineage>
</organism>